<evidence type="ECO:0000313" key="1">
    <source>
        <dbReference type="EMBL" id="MBB3151940.1"/>
    </source>
</evidence>
<dbReference type="Proteomes" id="UP000518605">
    <property type="component" value="Unassembled WGS sequence"/>
</dbReference>
<comment type="caution">
    <text evidence="1">The sequence shown here is derived from an EMBL/GenBank/DDBJ whole genome shotgun (WGS) entry which is preliminary data.</text>
</comment>
<accession>A0A7W5C6A3</accession>
<dbReference type="AlphaFoldDB" id="A0A7W5C6A3"/>
<reference evidence="1 2" key="1">
    <citation type="submission" date="2020-08" db="EMBL/GenBank/DDBJ databases">
        <title>Genomic Encyclopedia of Type Strains, Phase III (KMG-III): the genomes of soil and plant-associated and newly described type strains.</title>
        <authorList>
            <person name="Whitman W."/>
        </authorList>
    </citation>
    <scope>NUCLEOTIDE SEQUENCE [LARGE SCALE GENOMIC DNA]</scope>
    <source>
        <strain evidence="1 2">CECT 8234</strain>
    </source>
</reference>
<sequence>MDSGCNSVQIVGHNESLQGNSLNAWDKIDYKDVWL</sequence>
<name>A0A7W5C6A3_9BACL</name>
<organism evidence="1 2">
    <name type="scientific">Paenibacillus endophyticus</name>
    <dbReference type="NCBI Taxonomy" id="1294268"/>
    <lineage>
        <taxon>Bacteria</taxon>
        <taxon>Bacillati</taxon>
        <taxon>Bacillota</taxon>
        <taxon>Bacilli</taxon>
        <taxon>Bacillales</taxon>
        <taxon>Paenibacillaceae</taxon>
        <taxon>Paenibacillus</taxon>
    </lineage>
</organism>
<protein>
    <submittedName>
        <fullName evidence="1">Uncharacterized protein</fullName>
    </submittedName>
</protein>
<evidence type="ECO:0000313" key="2">
    <source>
        <dbReference type="Proteomes" id="UP000518605"/>
    </source>
</evidence>
<proteinExistence type="predicted"/>
<dbReference type="EMBL" id="JACHXW010000005">
    <property type="protein sequence ID" value="MBB3151940.1"/>
    <property type="molecule type" value="Genomic_DNA"/>
</dbReference>
<gene>
    <name evidence="1" type="ORF">FHS16_001986</name>
</gene>
<keyword evidence="2" id="KW-1185">Reference proteome</keyword>